<dbReference type="FunFam" id="1.10.150.900:FF:000001">
    <property type="entry name" value="Aminoacylase-1, putative"/>
    <property type="match status" value="1"/>
</dbReference>
<organism evidence="13 14">
    <name type="scientific">Phytophthora aleatoria</name>
    <dbReference type="NCBI Taxonomy" id="2496075"/>
    <lineage>
        <taxon>Eukaryota</taxon>
        <taxon>Sar</taxon>
        <taxon>Stramenopiles</taxon>
        <taxon>Oomycota</taxon>
        <taxon>Peronosporomycetes</taxon>
        <taxon>Peronosporales</taxon>
        <taxon>Peronosporaceae</taxon>
        <taxon>Phytophthora</taxon>
    </lineage>
</organism>
<sequence>MYCFTSSEAASPPPDSGHAAEMKREPLRFAISCCTAQRMVFRAAMSKTGNNDVHNCCNFTGRFKRNFTCRFAHQNFSLFHFSSMATRTSSVERLLQYIRIPSVSGDGPKGAYNECAVWLTGYLEVGLKVQIFSPSDNKPIVLATWQGKDPSLPSILLNSHYDVVPVAREHWQHDPFNPTVQEDGMIYGRGIQDMKSVGVQYVEAVSRLKGEGFIPSRNIHLLFVPDEEIGGVDGMEAFIASEQYKSIQPVAFALDEGLANPNDAFTVFYGERVPWWFYVKATGPTGHGSRFIKNTATSKIIDVCNKALAFRVEQEALLSADCGCKHGDIKKRNLGDVTTVNLNMLRSGVSQDGGKTHALNVIPTEAVAGFDVRISPGMDLKKLKASNNVAMLDEWCSAEGLSWEFVSWWKNPLHEHYTTSVDDTNIWWKLFKEGCEDIGIPLETEVFPAATDSRFLRQLGIPALGFSPMNKTEILLHEHNERLHKDTFLRGIDVYETLFRRMFTYVDIDPEFRL</sequence>
<comment type="caution">
    <text evidence="13">The sequence shown here is derived from an EMBL/GenBank/DDBJ whole genome shotgun (WGS) entry which is preliminary data.</text>
</comment>
<proteinExistence type="inferred from homology"/>
<keyword evidence="4" id="KW-0963">Cytoplasm</keyword>
<keyword evidence="5 10" id="KW-0479">Metal-binding</keyword>
<feature type="domain" description="Peptidase M20 dimerisation" evidence="12">
    <location>
        <begin position="270"/>
        <end position="386"/>
    </location>
</feature>
<evidence type="ECO:0000259" key="12">
    <source>
        <dbReference type="Pfam" id="PF07687"/>
    </source>
</evidence>
<dbReference type="InterPro" id="IPR002933">
    <property type="entry name" value="Peptidase_M20"/>
</dbReference>
<feature type="active site" evidence="9">
    <location>
        <position position="162"/>
    </location>
</feature>
<dbReference type="Pfam" id="PF07687">
    <property type="entry name" value="M20_dimer"/>
    <property type="match status" value="1"/>
</dbReference>
<feature type="binding site" evidence="10">
    <location>
        <position position="256"/>
    </location>
    <ligand>
        <name>Zn(2+)</name>
        <dbReference type="ChEBI" id="CHEBI:29105"/>
        <label>1</label>
    </ligand>
</feature>
<evidence type="ECO:0000313" key="14">
    <source>
        <dbReference type="Proteomes" id="UP000709295"/>
    </source>
</evidence>
<evidence type="ECO:0000256" key="10">
    <source>
        <dbReference type="PIRSR" id="PIRSR610159-2"/>
    </source>
</evidence>
<dbReference type="PANTHER" id="PTHR45892:SF1">
    <property type="entry name" value="AMINOACYLASE-1"/>
    <property type="match status" value="1"/>
</dbReference>
<keyword evidence="6" id="KW-0378">Hydrolase</keyword>
<feature type="binding site" evidence="10">
    <location>
        <position position="477"/>
    </location>
    <ligand>
        <name>Zn(2+)</name>
        <dbReference type="ChEBI" id="CHEBI:29105"/>
        <label>2</label>
    </ligand>
</feature>
<comment type="similarity">
    <text evidence="2">Belongs to the peptidase M20A family.</text>
</comment>
<dbReference type="InterPro" id="IPR052083">
    <property type="entry name" value="Aminoacylase-1_M20A"/>
</dbReference>
<dbReference type="FunFam" id="3.30.70.360:FF:000021">
    <property type="entry name" value="ACY1-like metalloprotease"/>
    <property type="match status" value="1"/>
</dbReference>
<dbReference type="InterPro" id="IPR001261">
    <property type="entry name" value="ArgE/DapE_CS"/>
</dbReference>
<dbReference type="InterPro" id="IPR010159">
    <property type="entry name" value="N-acyl_aa_amidohydrolase"/>
</dbReference>
<evidence type="ECO:0000256" key="7">
    <source>
        <dbReference type="ARBA" id="ARBA00022833"/>
    </source>
</evidence>
<dbReference type="GO" id="GO:0046872">
    <property type="term" value="F:metal ion binding"/>
    <property type="evidence" value="ECO:0007669"/>
    <property type="project" value="UniProtKB-KW"/>
</dbReference>
<accession>A0A8J5ITK5</accession>
<dbReference type="GO" id="GO:0004046">
    <property type="term" value="F:aminoacylase activity"/>
    <property type="evidence" value="ECO:0007669"/>
    <property type="project" value="UniProtKB-EC"/>
</dbReference>
<evidence type="ECO:0000256" key="8">
    <source>
        <dbReference type="ARBA" id="ARBA00029656"/>
    </source>
</evidence>
<dbReference type="EC" id="3.5.1.14" evidence="3"/>
<dbReference type="NCBIfam" id="TIGR01880">
    <property type="entry name" value="Ac-peptdase-euk"/>
    <property type="match status" value="1"/>
</dbReference>
<feature type="binding site" evidence="10">
    <location>
        <position position="193"/>
    </location>
    <ligand>
        <name>Zn(2+)</name>
        <dbReference type="ChEBI" id="CHEBI:29105"/>
        <label>2</label>
    </ligand>
</feature>
<evidence type="ECO:0000313" key="13">
    <source>
        <dbReference type="EMBL" id="KAG6966860.1"/>
    </source>
</evidence>
<dbReference type="Proteomes" id="UP000709295">
    <property type="component" value="Unassembled WGS sequence"/>
</dbReference>
<dbReference type="PROSITE" id="PS00759">
    <property type="entry name" value="ARGE_DAPE_CPG2_2"/>
    <property type="match status" value="1"/>
</dbReference>
<feature type="binding site" evidence="10">
    <location>
        <position position="160"/>
    </location>
    <ligand>
        <name>Zn(2+)</name>
        <dbReference type="ChEBI" id="CHEBI:29105"/>
        <label>1</label>
    </ligand>
</feature>
<keyword evidence="7 10" id="KW-0862">Zinc</keyword>
<feature type="active site" description="Proton acceptor" evidence="9">
    <location>
        <position position="227"/>
    </location>
</feature>
<evidence type="ECO:0000256" key="6">
    <source>
        <dbReference type="ARBA" id="ARBA00022801"/>
    </source>
</evidence>
<reference evidence="13" key="1">
    <citation type="submission" date="2021-01" db="EMBL/GenBank/DDBJ databases">
        <title>Phytophthora aleatoria, a newly-described species from Pinus radiata is distinct from Phytophthora cactorum isolates based on comparative genomics.</title>
        <authorList>
            <person name="Mcdougal R."/>
            <person name="Panda P."/>
            <person name="Williams N."/>
            <person name="Studholme D.J."/>
        </authorList>
    </citation>
    <scope>NUCLEOTIDE SEQUENCE</scope>
    <source>
        <strain evidence="13">NZFS 4037</strain>
    </source>
</reference>
<evidence type="ECO:0000256" key="2">
    <source>
        <dbReference type="ARBA" id="ARBA00006247"/>
    </source>
</evidence>
<dbReference type="InterPro" id="IPR011650">
    <property type="entry name" value="Peptidase_M20_dimer"/>
</dbReference>
<dbReference type="EMBL" id="JAENGY010000290">
    <property type="protein sequence ID" value="KAG6966860.1"/>
    <property type="molecule type" value="Genomic_DNA"/>
</dbReference>
<evidence type="ECO:0000256" key="5">
    <source>
        <dbReference type="ARBA" id="ARBA00022723"/>
    </source>
</evidence>
<dbReference type="GO" id="GO:0005737">
    <property type="term" value="C:cytoplasm"/>
    <property type="evidence" value="ECO:0007669"/>
    <property type="project" value="UniProtKB-SubCell"/>
</dbReference>
<dbReference type="PANTHER" id="PTHR45892">
    <property type="entry name" value="AMINOACYLASE-1"/>
    <property type="match status" value="1"/>
</dbReference>
<evidence type="ECO:0000256" key="11">
    <source>
        <dbReference type="SAM" id="MobiDB-lite"/>
    </source>
</evidence>
<feature type="binding site" evidence="10">
    <location>
        <position position="193"/>
    </location>
    <ligand>
        <name>Zn(2+)</name>
        <dbReference type="ChEBI" id="CHEBI:29105"/>
        <label>1</label>
    </ligand>
</feature>
<protein>
    <recommendedName>
        <fullName evidence="3">N-acyl-aliphatic-L-amino acid amidohydrolase</fullName>
        <ecNumber evidence="3">3.5.1.14</ecNumber>
    </recommendedName>
    <alternativeName>
        <fullName evidence="8">N-acyl-L-amino-acid amidohydrolase</fullName>
    </alternativeName>
</protein>
<keyword evidence="14" id="KW-1185">Reference proteome</keyword>
<dbReference type="FunFam" id="3.40.630.10:FF:000019">
    <property type="entry name" value="Aminoacylase 1"/>
    <property type="match status" value="1"/>
</dbReference>
<dbReference type="PIRSF" id="PIRSF036696">
    <property type="entry name" value="ACY-1"/>
    <property type="match status" value="1"/>
</dbReference>
<dbReference type="GO" id="GO:0006520">
    <property type="term" value="P:amino acid metabolic process"/>
    <property type="evidence" value="ECO:0007669"/>
    <property type="project" value="InterPro"/>
</dbReference>
<dbReference type="AlphaFoldDB" id="A0A8J5ITK5"/>
<evidence type="ECO:0000256" key="1">
    <source>
        <dbReference type="ARBA" id="ARBA00004496"/>
    </source>
</evidence>
<dbReference type="PROSITE" id="PS00758">
    <property type="entry name" value="ARGE_DAPE_CPG2_1"/>
    <property type="match status" value="1"/>
</dbReference>
<gene>
    <name evidence="13" type="ORF">JG688_00006559</name>
</gene>
<evidence type="ECO:0000256" key="3">
    <source>
        <dbReference type="ARBA" id="ARBA00011913"/>
    </source>
</evidence>
<evidence type="ECO:0000256" key="4">
    <source>
        <dbReference type="ARBA" id="ARBA00022490"/>
    </source>
</evidence>
<feature type="binding site" evidence="10">
    <location>
        <position position="228"/>
    </location>
    <ligand>
        <name>Zn(2+)</name>
        <dbReference type="ChEBI" id="CHEBI:29105"/>
        <label>2</label>
    </ligand>
</feature>
<feature type="region of interest" description="Disordered" evidence="11">
    <location>
        <begin position="1"/>
        <end position="20"/>
    </location>
</feature>
<evidence type="ECO:0000256" key="9">
    <source>
        <dbReference type="PIRSR" id="PIRSR610159-1"/>
    </source>
</evidence>
<comment type="subcellular location">
    <subcellularLocation>
        <location evidence="1">Cytoplasm</location>
    </subcellularLocation>
</comment>
<dbReference type="Pfam" id="PF01546">
    <property type="entry name" value="Peptidase_M20"/>
    <property type="match status" value="1"/>
</dbReference>
<comment type="cofactor">
    <cofactor evidence="10">
        <name>Zn(2+)</name>
        <dbReference type="ChEBI" id="CHEBI:29105"/>
    </cofactor>
    <text evidence="10">Binds 2 Zn(2+) ions per subunit.</text>
</comment>
<name>A0A8J5ITK5_9STRA</name>